<dbReference type="Gene3D" id="3.30.40.10">
    <property type="entry name" value="Zinc/RING finger domain, C3HC4 (zinc finger)"/>
    <property type="match status" value="1"/>
</dbReference>
<keyword evidence="8 13" id="KW-0175">Coiled coil</keyword>
<keyword evidence="7" id="KW-0805">Transcription regulation</keyword>
<dbReference type="InterPro" id="IPR013083">
    <property type="entry name" value="Znf_RING/FYVE/PHD"/>
</dbReference>
<dbReference type="GO" id="GO:0030015">
    <property type="term" value="C:CCR4-NOT core complex"/>
    <property type="evidence" value="ECO:0007669"/>
    <property type="project" value="UniProtKB-ARBA"/>
</dbReference>
<dbReference type="PANTHER" id="PTHR12603:SF0">
    <property type="entry name" value="CCR4-NOT TRANSCRIPTION COMPLEX SUBUNIT 4"/>
    <property type="match status" value="1"/>
</dbReference>
<dbReference type="CDD" id="cd12438">
    <property type="entry name" value="RRM_CNOT4"/>
    <property type="match status" value="1"/>
</dbReference>
<evidence type="ECO:0000313" key="18">
    <source>
        <dbReference type="Proteomes" id="UP000242770"/>
    </source>
</evidence>
<evidence type="ECO:0000256" key="3">
    <source>
        <dbReference type="ARBA" id="ARBA00022723"/>
    </source>
</evidence>
<evidence type="ECO:0000256" key="12">
    <source>
        <dbReference type="PROSITE-ProRule" id="PRU00176"/>
    </source>
</evidence>
<keyword evidence="2" id="KW-0678">Repressor</keyword>
<feature type="compositionally biased region" description="Low complexity" evidence="14">
    <location>
        <begin position="913"/>
        <end position="927"/>
    </location>
</feature>
<reference evidence="18" key="1">
    <citation type="submission" date="2014-06" db="EMBL/GenBank/DDBJ databases">
        <authorList>
            <person name="Berkman P.J."/>
        </authorList>
    </citation>
    <scope>NUCLEOTIDE SEQUENCE [LARGE SCALE GENOMIC DNA]</scope>
</reference>
<dbReference type="AlphaFoldDB" id="A0A0F7S2B8"/>
<evidence type="ECO:0000256" key="13">
    <source>
        <dbReference type="SAM" id="Coils"/>
    </source>
</evidence>
<dbReference type="InterPro" id="IPR035979">
    <property type="entry name" value="RBD_domain_sf"/>
</dbReference>
<dbReference type="InterPro" id="IPR039515">
    <property type="entry name" value="NOT4_mRING-HC-C4C4"/>
</dbReference>
<feature type="compositionally biased region" description="Polar residues" evidence="14">
    <location>
        <begin position="1"/>
        <end position="12"/>
    </location>
</feature>
<dbReference type="PROSITE" id="PS50102">
    <property type="entry name" value="RRM"/>
    <property type="match status" value="1"/>
</dbReference>
<sequence length="1008" mass="106164">MAKRTAPTTSTAGPAFPPLGLVVGPGAPAANSLHHGSHSYSHSHNASSSPPTTEPSHPANGLPPAPNKFDVSQAQQCRLQDAYWSDEEEDMDCPLCLEEIDLSDANFKPCPCGYQICRFCWHHIKQNLNGRCPACRRKYSDQTVEFKPMTAEEIKRLTQAKKQKEREKKELESMNRKHLANMRVVQKNLVYVVGLSSKLAKEELIPTLRSNEYFGQYGRISKILISKRNTASKLVMGTSETALGVYVTYHRKEDAAKAIVAIDGSKGSDGRIIRASYGTTKYCTTYLRNLPCTNPGCTYLHEPGEEADSFTKEDLSTLRHAAKDTEHKSKPASLGITQPPKRSDFLGSADAESSALPKTASWASGKPMSAAAAPAPIVVGSPFRDSDMPPLSASSASALARKVSSQKPSTPKAQKQTSSKSKLALATGRPDSPALLGTDSPSQSQPSSPVPGRAGKASTTTTDAAIPPPPGLVKPSSPPGLARSASTTDSRPTTPHTESDHPKSNYQPSSSAQALLDDMLQRREAHPELVKPSPFPDFDDALSSFKDGDFSFNLPANPQLANNDGPAELTGAFTTFSPFGAPPGILAAHASLVTAGTPPGIMRSPNRSSTASPAPLSYSGSFDPFAPGAGETIKEDGSSFADNTYPTSFIIADPSKRTFADSGMTGLPNDDALESGQDASKRASRFDFAKRKESDSFVTASPLRTELIQGFRGDSESYGAGKDVTSLLGSVFDQDSSAARLNGLGDGGALAAAFGLHGRETGGFPGMGLSRPPPGIGGPGFGGRFGTNTPPPGISAPASRQQQALLASLHQMGGSSLSSVSESLQQLQSQLTNGSGVSFLAELQQQAAQRVQQQAQFASGGDEGSRPNGSGNANPSDPLLAHLLAGRRTNYGGQSGGSDLPFGDPAIMSMSRAQIQAAQQQQQPQQQFGGGNRYGSNMGGFGGVSSFSPFDQMTNANAGTTQEIGAARERHAARRGGAPPAPPIMPFIMFIIPPMPPICSSQFARSVF</sequence>
<dbReference type="PROSITE" id="PS50089">
    <property type="entry name" value="ZF_RING_2"/>
    <property type="match status" value="1"/>
</dbReference>
<keyword evidence="5" id="KW-0862">Zinc</keyword>
<feature type="region of interest" description="Disordered" evidence="14">
    <location>
        <begin position="322"/>
        <end position="352"/>
    </location>
</feature>
<evidence type="ECO:0000256" key="6">
    <source>
        <dbReference type="ARBA" id="ARBA00022884"/>
    </source>
</evidence>
<evidence type="ECO:0000256" key="1">
    <source>
        <dbReference type="ARBA" id="ARBA00004123"/>
    </source>
</evidence>
<dbReference type="InterPro" id="IPR000504">
    <property type="entry name" value="RRM_dom"/>
</dbReference>
<feature type="compositionally biased region" description="Pro residues" evidence="14">
    <location>
        <begin position="466"/>
        <end position="478"/>
    </location>
</feature>
<dbReference type="InterPro" id="IPR003954">
    <property type="entry name" value="RRM_euk-type"/>
</dbReference>
<gene>
    <name evidence="17" type="primary">SSCI22560.1</name>
</gene>
<dbReference type="GO" id="GO:0010557">
    <property type="term" value="P:positive regulation of macromolecule biosynthetic process"/>
    <property type="evidence" value="ECO:0007669"/>
    <property type="project" value="UniProtKB-ARBA"/>
</dbReference>
<feature type="compositionally biased region" description="Polar residues" evidence="14">
    <location>
        <begin position="484"/>
        <end position="496"/>
    </location>
</feature>
<feature type="region of interest" description="Disordered" evidence="14">
    <location>
        <begin position="775"/>
        <end position="800"/>
    </location>
</feature>
<dbReference type="GO" id="GO:0051254">
    <property type="term" value="P:positive regulation of RNA metabolic process"/>
    <property type="evidence" value="ECO:0007669"/>
    <property type="project" value="UniProtKB-ARBA"/>
</dbReference>
<dbReference type="EMBL" id="CCFA01001178">
    <property type="protein sequence ID" value="CDW97042.1"/>
    <property type="molecule type" value="Genomic_DNA"/>
</dbReference>
<keyword evidence="9" id="KW-0804">Transcription</keyword>
<dbReference type="SUPFAM" id="SSF54928">
    <property type="entry name" value="RNA-binding domain, RBD"/>
    <property type="match status" value="1"/>
</dbReference>
<comment type="subcellular location">
    <subcellularLocation>
        <location evidence="1">Nucleus</location>
    </subcellularLocation>
</comment>
<keyword evidence="10" id="KW-0539">Nucleus</keyword>
<keyword evidence="6 12" id="KW-0694">RNA-binding</keyword>
<evidence type="ECO:0000256" key="8">
    <source>
        <dbReference type="ARBA" id="ARBA00023054"/>
    </source>
</evidence>
<feature type="region of interest" description="Disordered" evidence="14">
    <location>
        <begin position="912"/>
        <end position="935"/>
    </location>
</feature>
<evidence type="ECO:0000256" key="2">
    <source>
        <dbReference type="ARBA" id="ARBA00022491"/>
    </source>
</evidence>
<evidence type="ECO:0000259" key="15">
    <source>
        <dbReference type="PROSITE" id="PS50089"/>
    </source>
</evidence>
<dbReference type="InterPro" id="IPR034261">
    <property type="entry name" value="CNOT4_RRM"/>
</dbReference>
<feature type="region of interest" description="Disordered" evidence="14">
    <location>
        <begin position="1"/>
        <end position="69"/>
    </location>
</feature>
<accession>A0A0F7S2B8</accession>
<keyword evidence="18" id="KW-1185">Reference proteome</keyword>
<feature type="compositionally biased region" description="Low complexity" evidence="14">
    <location>
        <begin position="391"/>
        <end position="400"/>
    </location>
</feature>
<dbReference type="GO" id="GO:0006401">
    <property type="term" value="P:RNA catabolic process"/>
    <property type="evidence" value="ECO:0007669"/>
    <property type="project" value="UniProtKB-ARBA"/>
</dbReference>
<dbReference type="GO" id="GO:0061630">
    <property type="term" value="F:ubiquitin protein ligase activity"/>
    <property type="evidence" value="ECO:0007669"/>
    <property type="project" value="UniProtKB-ARBA"/>
</dbReference>
<dbReference type="InterPro" id="IPR012677">
    <property type="entry name" value="Nucleotide-bd_a/b_plait_sf"/>
</dbReference>
<dbReference type="CDD" id="cd16618">
    <property type="entry name" value="mRING-HC-C4C4_CNOT4"/>
    <property type="match status" value="1"/>
</dbReference>
<evidence type="ECO:0000256" key="7">
    <source>
        <dbReference type="ARBA" id="ARBA00023015"/>
    </source>
</evidence>
<organism evidence="17 18">
    <name type="scientific">Sporisorium scitamineum</name>
    <dbReference type="NCBI Taxonomy" id="49012"/>
    <lineage>
        <taxon>Eukaryota</taxon>
        <taxon>Fungi</taxon>
        <taxon>Dikarya</taxon>
        <taxon>Basidiomycota</taxon>
        <taxon>Ustilaginomycotina</taxon>
        <taxon>Ustilaginomycetes</taxon>
        <taxon>Ustilaginales</taxon>
        <taxon>Ustilaginaceae</taxon>
        <taxon>Sporisorium</taxon>
    </lineage>
</organism>
<evidence type="ECO:0000256" key="11">
    <source>
        <dbReference type="PROSITE-ProRule" id="PRU00175"/>
    </source>
</evidence>
<dbReference type="SUPFAM" id="SSF57850">
    <property type="entry name" value="RING/U-box"/>
    <property type="match status" value="1"/>
</dbReference>
<proteinExistence type="predicted"/>
<dbReference type="GO" id="GO:0008270">
    <property type="term" value="F:zinc ion binding"/>
    <property type="evidence" value="ECO:0007669"/>
    <property type="project" value="UniProtKB-KW"/>
</dbReference>
<feature type="domain" description="RRM" evidence="16">
    <location>
        <begin position="188"/>
        <end position="280"/>
    </location>
</feature>
<dbReference type="InterPro" id="IPR039780">
    <property type="entry name" value="Mot2"/>
</dbReference>
<feature type="compositionally biased region" description="Low complexity" evidence="14">
    <location>
        <begin position="18"/>
        <end position="58"/>
    </location>
</feature>
<dbReference type="STRING" id="49012.A0A0F7S2B8"/>
<feature type="compositionally biased region" description="Polar residues" evidence="14">
    <location>
        <begin position="403"/>
        <end position="421"/>
    </location>
</feature>
<keyword evidence="3" id="KW-0479">Metal-binding</keyword>
<keyword evidence="4 11" id="KW-0863">Zinc-finger</keyword>
<evidence type="ECO:0000256" key="14">
    <source>
        <dbReference type="SAM" id="MobiDB-lite"/>
    </source>
</evidence>
<feature type="region of interest" description="Disordered" evidence="14">
    <location>
        <begin position="851"/>
        <end position="879"/>
    </location>
</feature>
<dbReference type="GO" id="GO:0016071">
    <property type="term" value="P:mRNA metabolic process"/>
    <property type="evidence" value="ECO:0007669"/>
    <property type="project" value="UniProtKB-ARBA"/>
</dbReference>
<evidence type="ECO:0000256" key="5">
    <source>
        <dbReference type="ARBA" id="ARBA00022833"/>
    </source>
</evidence>
<dbReference type="InterPro" id="IPR001841">
    <property type="entry name" value="Znf_RING"/>
</dbReference>
<dbReference type="GO" id="GO:0005634">
    <property type="term" value="C:nucleus"/>
    <property type="evidence" value="ECO:0007669"/>
    <property type="project" value="UniProtKB-SubCell"/>
</dbReference>
<evidence type="ECO:0000256" key="4">
    <source>
        <dbReference type="ARBA" id="ARBA00022771"/>
    </source>
</evidence>
<evidence type="ECO:0000313" key="17">
    <source>
        <dbReference type="EMBL" id="CDW97042.1"/>
    </source>
</evidence>
<dbReference type="PANTHER" id="PTHR12603">
    <property type="entry name" value="CCR4-NOT TRANSCRIPTION COMPLEX RELATED"/>
    <property type="match status" value="1"/>
</dbReference>
<dbReference type="Pfam" id="PF14570">
    <property type="entry name" value="zf-RING_4"/>
    <property type="match status" value="1"/>
</dbReference>
<dbReference type="GO" id="GO:0003723">
    <property type="term" value="F:RNA binding"/>
    <property type="evidence" value="ECO:0007669"/>
    <property type="project" value="UniProtKB-UniRule"/>
</dbReference>
<dbReference type="SMART" id="SM00361">
    <property type="entry name" value="RRM_1"/>
    <property type="match status" value="1"/>
</dbReference>
<feature type="domain" description="RING-type" evidence="15">
    <location>
        <begin position="93"/>
        <end position="136"/>
    </location>
</feature>
<dbReference type="Proteomes" id="UP000242770">
    <property type="component" value="Unassembled WGS sequence"/>
</dbReference>
<dbReference type="FunFam" id="3.30.40.10:FF:000006">
    <property type="entry name" value="CCR4-NOT transcription complex subunit 4"/>
    <property type="match status" value="1"/>
</dbReference>
<evidence type="ECO:0000256" key="10">
    <source>
        <dbReference type="ARBA" id="ARBA00023242"/>
    </source>
</evidence>
<dbReference type="GO" id="GO:0016567">
    <property type="term" value="P:protein ubiquitination"/>
    <property type="evidence" value="ECO:0007669"/>
    <property type="project" value="TreeGrafter"/>
</dbReference>
<feature type="region of interest" description="Disordered" evidence="14">
    <location>
        <begin position="386"/>
        <end position="513"/>
    </location>
</feature>
<protein>
    <submittedName>
        <fullName evidence="17">Uncharacterized protein</fullName>
    </submittedName>
</protein>
<feature type="coiled-coil region" evidence="13">
    <location>
        <begin position="150"/>
        <end position="181"/>
    </location>
</feature>
<dbReference type="Gene3D" id="3.30.70.330">
    <property type="match status" value="1"/>
</dbReference>
<feature type="compositionally biased region" description="Polar residues" evidence="14">
    <location>
        <begin position="504"/>
        <end position="513"/>
    </location>
</feature>
<evidence type="ECO:0000256" key="9">
    <source>
        <dbReference type="ARBA" id="ARBA00023163"/>
    </source>
</evidence>
<evidence type="ECO:0000259" key="16">
    <source>
        <dbReference type="PROSITE" id="PS50102"/>
    </source>
</evidence>
<dbReference type="GO" id="GO:0010629">
    <property type="term" value="P:negative regulation of gene expression"/>
    <property type="evidence" value="ECO:0007669"/>
    <property type="project" value="UniProtKB-ARBA"/>
</dbReference>
<name>A0A0F7S2B8_9BASI</name>
<dbReference type="FunFam" id="3.30.70.330:FF:000257">
    <property type="entry name" value="CCR4-NOT core complex subunit Not4"/>
    <property type="match status" value="1"/>
</dbReference>